<dbReference type="Pfam" id="PF04366">
    <property type="entry name" value="Ysc84"/>
    <property type="match status" value="1"/>
</dbReference>
<dbReference type="AlphaFoldDB" id="A0AAJ0IVS1"/>
<dbReference type="Proteomes" id="UP001430544">
    <property type="component" value="Unassembled WGS sequence"/>
</dbReference>
<dbReference type="GO" id="GO:0035091">
    <property type="term" value="F:phosphatidylinositol binding"/>
    <property type="evidence" value="ECO:0007669"/>
    <property type="project" value="TreeGrafter"/>
</dbReference>
<feature type="compositionally biased region" description="Low complexity" evidence="1">
    <location>
        <begin position="248"/>
        <end position="258"/>
    </location>
</feature>
<protein>
    <recommendedName>
        <fullName evidence="3">Ysc84 actin-binding domain-containing protein</fullName>
    </recommendedName>
</protein>
<reference evidence="5" key="2">
    <citation type="submission" date="2021-11" db="EMBL/GenBank/DDBJ databases">
        <title>Genome resources and taxonomic validation of 89 Xanthomonas strains.</title>
        <authorList>
            <person name="Tambong J.T."/>
        </authorList>
    </citation>
    <scope>NUCLEOTIDE SEQUENCE</scope>
    <source>
        <strain evidence="5">Bv 5-4A</strain>
    </source>
</reference>
<evidence type="ECO:0000313" key="5">
    <source>
        <dbReference type="EMBL" id="MCC8620653.1"/>
    </source>
</evidence>
<evidence type="ECO:0000259" key="3">
    <source>
        <dbReference type="Pfam" id="PF04366"/>
    </source>
</evidence>
<feature type="chain" id="PRO_5042535241" description="Ysc84 actin-binding domain-containing protein" evidence="2">
    <location>
        <begin position="23"/>
        <end position="301"/>
    </location>
</feature>
<name>A0AAJ0IVS1_9XANT</name>
<comment type="caution">
    <text evidence="4">The sequence shown here is derived from an EMBL/GenBank/DDBJ whole genome shotgun (WGS) entry which is preliminary data.</text>
</comment>
<accession>A0AAJ0IVS1</accession>
<dbReference type="PANTHER" id="PTHR15629">
    <property type="entry name" value="SH3YL1 PROTEIN"/>
    <property type="match status" value="1"/>
</dbReference>
<dbReference type="PANTHER" id="PTHR15629:SF2">
    <property type="entry name" value="SH3 DOMAIN-CONTAINING YSC84-LIKE PROTEIN 1"/>
    <property type="match status" value="1"/>
</dbReference>
<proteinExistence type="predicted"/>
<dbReference type="EMBL" id="JSYJ01000139">
    <property type="protein sequence ID" value="KHM91912.1"/>
    <property type="molecule type" value="Genomic_DNA"/>
</dbReference>
<dbReference type="CDD" id="cd11524">
    <property type="entry name" value="SYLF"/>
    <property type="match status" value="1"/>
</dbReference>
<evidence type="ECO:0000256" key="1">
    <source>
        <dbReference type="SAM" id="MobiDB-lite"/>
    </source>
</evidence>
<organism evidence="4 6">
    <name type="scientific">Xanthomonas vesicatoria</name>
    <dbReference type="NCBI Taxonomy" id="56460"/>
    <lineage>
        <taxon>Bacteria</taxon>
        <taxon>Pseudomonadati</taxon>
        <taxon>Pseudomonadota</taxon>
        <taxon>Gammaproteobacteria</taxon>
        <taxon>Lysobacterales</taxon>
        <taxon>Lysobacteraceae</taxon>
        <taxon>Xanthomonas</taxon>
    </lineage>
</organism>
<evidence type="ECO:0000313" key="6">
    <source>
        <dbReference type="Proteomes" id="UP000030969"/>
    </source>
</evidence>
<feature type="signal peptide" evidence="2">
    <location>
        <begin position="1"/>
        <end position="22"/>
    </location>
</feature>
<gene>
    <name evidence="5" type="ORF">LN473_01305</name>
    <name evidence="4" type="ORF">OR61_17950</name>
</gene>
<dbReference type="RefSeq" id="WP_005997622.1">
    <property type="nucleotide sequence ID" value="NZ_CP018470.1"/>
</dbReference>
<keyword evidence="2" id="KW-0732">Signal</keyword>
<dbReference type="GeneID" id="46982054"/>
<feature type="domain" description="Ysc84 actin-binding" evidence="3">
    <location>
        <begin position="99"/>
        <end position="212"/>
    </location>
</feature>
<dbReference type="InterPro" id="IPR051702">
    <property type="entry name" value="SH3_domain_YSC84-like"/>
</dbReference>
<reference evidence="4 6" key="1">
    <citation type="submission" date="2014-11" db="EMBL/GenBank/DDBJ databases">
        <title>Draft Genome Sequences of Xanthomonas vesicatoria Strains from the Balkan Peninsula.</title>
        <authorList>
            <person name="Vancheva T."/>
            <person name="Lefeuvre P."/>
            <person name="Bogatzevska N."/>
            <person name="Moncheva P."/>
            <person name="Koebnik R."/>
        </authorList>
    </citation>
    <scope>NUCLEOTIDE SEQUENCE [LARGE SCALE GENOMIC DNA]</scope>
    <source>
        <strain evidence="4 6">53M</strain>
    </source>
</reference>
<evidence type="ECO:0000313" key="7">
    <source>
        <dbReference type="Proteomes" id="UP001430544"/>
    </source>
</evidence>
<feature type="region of interest" description="Disordered" evidence="1">
    <location>
        <begin position="227"/>
        <end position="301"/>
    </location>
</feature>
<evidence type="ECO:0000256" key="2">
    <source>
        <dbReference type="SAM" id="SignalP"/>
    </source>
</evidence>
<evidence type="ECO:0000313" key="4">
    <source>
        <dbReference type="EMBL" id="KHM91912.1"/>
    </source>
</evidence>
<dbReference type="EMBL" id="JAJIUN010000003">
    <property type="protein sequence ID" value="MCC8620653.1"/>
    <property type="molecule type" value="Genomic_DNA"/>
</dbReference>
<feature type="compositionally biased region" description="Basic and acidic residues" evidence="1">
    <location>
        <begin position="290"/>
        <end position="301"/>
    </location>
</feature>
<sequence>MPRLSRLALLLSLTFAAGHAVAGPEEDQRARNAVRVLNEIMKIPEQSIPDKLLDEARAIVVIPDTLKAGLVIGGRRGHGLMSMKNADGSWSQPVFVKLTGGSIGFQAGVQSSDVVLVFRNDRSLDNIVNGKFTLGADAGVAAGPVGRNAAAATDGQLKAEIWSWSRARGLFAGVALDGAVLQIDDAADLNAYGGGATPRMIFEGRTNERPSTDVIAFRDRLEEVTYTARTNRTSDGDSDETAPPPVARAPSAAPAAQTAPPPPANEASTVPMQPSTTPPPQQGFQPVSDGEIRTESLDGNR</sequence>
<dbReference type="Proteomes" id="UP000030969">
    <property type="component" value="Unassembled WGS sequence"/>
</dbReference>
<dbReference type="InterPro" id="IPR007461">
    <property type="entry name" value="Ysc84_actin-binding"/>
</dbReference>
<keyword evidence="7" id="KW-1185">Reference proteome</keyword>